<keyword evidence="1" id="KW-0472">Membrane</keyword>
<comment type="caution">
    <text evidence="2">The sequence shown here is derived from an EMBL/GenBank/DDBJ whole genome shotgun (WGS) entry which is preliminary data.</text>
</comment>
<reference evidence="2 3" key="1">
    <citation type="submission" date="2019-07" db="EMBL/GenBank/DDBJ databases">
        <title>Whole genome shotgun sequence of Halolactibacillus miurensis NBRC 100873.</title>
        <authorList>
            <person name="Hosoyama A."/>
            <person name="Uohara A."/>
            <person name="Ohji S."/>
            <person name="Ichikawa N."/>
        </authorList>
    </citation>
    <scope>NUCLEOTIDE SEQUENCE [LARGE SCALE GENOMIC DNA]</scope>
    <source>
        <strain evidence="2 3">NBRC 100873</strain>
    </source>
</reference>
<dbReference type="EMBL" id="BJWJ01000009">
    <property type="protein sequence ID" value="GEM04156.1"/>
    <property type="molecule type" value="Genomic_DNA"/>
</dbReference>
<feature type="transmembrane region" description="Helical" evidence="1">
    <location>
        <begin position="207"/>
        <end position="227"/>
    </location>
</feature>
<proteinExistence type="predicted"/>
<gene>
    <name evidence="2" type="ORF">HMI01_11440</name>
</gene>
<protein>
    <recommendedName>
        <fullName evidence="4">Oligosaccharide repeat unit polymerase</fullName>
    </recommendedName>
</protein>
<feature type="transmembrane region" description="Helical" evidence="1">
    <location>
        <begin position="71"/>
        <end position="104"/>
    </location>
</feature>
<sequence length="300" mass="34902">MSAVFLSVVIFISWRFTGFRLNFNLFEVYEFREEAGNFNLPTIISYLYSASNAINPIILVYALIKRNHFLAMFIIFVQMLSFSINGSKSVFFITLLSIFVFMFFKSTFFKKIPQYFTLLGFAAILETGILKTSLITNFIIRRVNFVPNLLNYYYFDFFTKYQPDYFQQSFLRYFGFQSNYTRIPNLIGMEYFGRPGMAANSGLISDAITNLGLVGVIIAPMVLAIILKIFDDVTIGLDNRIFIIPSIYISYVLISSFLFTSLLTHGFFAMMFIFYFLPRKSKQAFKLRKKLLNNFKQSKV</sequence>
<keyword evidence="3" id="KW-1185">Reference proteome</keyword>
<evidence type="ECO:0000256" key="1">
    <source>
        <dbReference type="SAM" id="Phobius"/>
    </source>
</evidence>
<name>A0ABQ0VSN7_9BACI</name>
<keyword evidence="1" id="KW-0812">Transmembrane</keyword>
<feature type="transmembrane region" description="Helical" evidence="1">
    <location>
        <begin position="42"/>
        <end position="64"/>
    </location>
</feature>
<evidence type="ECO:0008006" key="4">
    <source>
        <dbReference type="Google" id="ProtNLM"/>
    </source>
</evidence>
<feature type="transmembrane region" description="Helical" evidence="1">
    <location>
        <begin position="116"/>
        <end position="140"/>
    </location>
</feature>
<keyword evidence="1" id="KW-1133">Transmembrane helix</keyword>
<evidence type="ECO:0000313" key="3">
    <source>
        <dbReference type="Proteomes" id="UP000321773"/>
    </source>
</evidence>
<feature type="transmembrane region" description="Helical" evidence="1">
    <location>
        <begin position="247"/>
        <end position="277"/>
    </location>
</feature>
<accession>A0ABQ0VSN7</accession>
<organism evidence="2 3">
    <name type="scientific">Halolactibacillus miurensis</name>
    <dbReference type="NCBI Taxonomy" id="306541"/>
    <lineage>
        <taxon>Bacteria</taxon>
        <taxon>Bacillati</taxon>
        <taxon>Bacillota</taxon>
        <taxon>Bacilli</taxon>
        <taxon>Bacillales</taxon>
        <taxon>Bacillaceae</taxon>
        <taxon>Halolactibacillus</taxon>
    </lineage>
</organism>
<dbReference type="Proteomes" id="UP000321773">
    <property type="component" value="Unassembled WGS sequence"/>
</dbReference>
<evidence type="ECO:0000313" key="2">
    <source>
        <dbReference type="EMBL" id="GEM04156.1"/>
    </source>
</evidence>